<reference evidence="2" key="1">
    <citation type="journal article" date="2015" name="Nat. Genet.">
        <title>The genome and transcriptome of the zoonotic hookworm Ancylostoma ceylanicum identify infection-specific gene families.</title>
        <authorList>
            <person name="Schwarz E.M."/>
            <person name="Hu Y."/>
            <person name="Antoshechkin I."/>
            <person name="Miller M.M."/>
            <person name="Sternberg P.W."/>
            <person name="Aroian R.V."/>
        </authorList>
    </citation>
    <scope>NUCLEOTIDE SEQUENCE</scope>
    <source>
        <strain evidence="2">HY135</strain>
    </source>
</reference>
<organism evidence="1 2">
    <name type="scientific">Ancylostoma ceylanicum</name>
    <dbReference type="NCBI Taxonomy" id="53326"/>
    <lineage>
        <taxon>Eukaryota</taxon>
        <taxon>Metazoa</taxon>
        <taxon>Ecdysozoa</taxon>
        <taxon>Nematoda</taxon>
        <taxon>Chromadorea</taxon>
        <taxon>Rhabditida</taxon>
        <taxon>Rhabditina</taxon>
        <taxon>Rhabditomorpha</taxon>
        <taxon>Strongyloidea</taxon>
        <taxon>Ancylostomatidae</taxon>
        <taxon>Ancylostomatinae</taxon>
        <taxon>Ancylostoma</taxon>
    </lineage>
</organism>
<name>A0A016T6D7_9BILA</name>
<dbReference type="Proteomes" id="UP000024635">
    <property type="component" value="Unassembled WGS sequence"/>
</dbReference>
<keyword evidence="2" id="KW-1185">Reference proteome</keyword>
<gene>
    <name evidence="1" type="primary">Acey_s0133.g1745</name>
    <name evidence="1" type="ORF">Y032_0133g1745</name>
</gene>
<evidence type="ECO:0000313" key="2">
    <source>
        <dbReference type="Proteomes" id="UP000024635"/>
    </source>
</evidence>
<dbReference type="AlphaFoldDB" id="A0A016T6D7"/>
<protein>
    <submittedName>
        <fullName evidence="1">Uncharacterized protein</fullName>
    </submittedName>
</protein>
<accession>A0A016T6D7</accession>
<evidence type="ECO:0000313" key="1">
    <source>
        <dbReference type="EMBL" id="EYB98164.1"/>
    </source>
</evidence>
<sequence>MGDAPSGLGLMIQPQKSTMVSVTGNPRGMGIFCVVLLLYAPATAYKSRKETVETASDLFPYEFPEVVGLRALYPVTTGALKPTFATIYTPAGGDISFYIAPAEHCQAVYVCFSSSMIENNEGEIERFHVDEICQESLRFLTLEQTVYHTSNGETKAYVHFTALVELIQLENDGEMVYKYEAWSEMTTEDVAELERTVTIRFDLEGKKIVLLTSSPYCHVTLDQEYTKALVGHRIVFEPRKNVSNYLKFHGDNGVVHYTHYIVSGSAAGSTIRSGVRRSSSFFDPTRRFSEPYDCCTDPTEFEGFIGDAYWDPEYLRPKFNRYFLTTVRRNENVCRGDEILDGENILFQSFLVEIGDRCEWLALCFDVVTDEALCAQDANMLGLVLNHEVYIPTDSELHSDMICLCFILSPEWLIYEGVNEIRAERCSTIVDAAAAHVID</sequence>
<dbReference type="EMBL" id="JARK01001469">
    <property type="protein sequence ID" value="EYB98164.1"/>
    <property type="molecule type" value="Genomic_DNA"/>
</dbReference>
<proteinExistence type="predicted"/>
<comment type="caution">
    <text evidence="1">The sequence shown here is derived from an EMBL/GenBank/DDBJ whole genome shotgun (WGS) entry which is preliminary data.</text>
</comment>